<comment type="caution">
    <text evidence="4">The sequence shown here is derived from an EMBL/GenBank/DDBJ whole genome shotgun (WGS) entry which is preliminary data.</text>
</comment>
<dbReference type="EMBL" id="JAJAGO010000004">
    <property type="protein sequence ID" value="MCT2590400.1"/>
    <property type="molecule type" value="Genomic_DNA"/>
</dbReference>
<dbReference type="InterPro" id="IPR024370">
    <property type="entry name" value="PBP_domain"/>
</dbReference>
<feature type="transmembrane region" description="Helical" evidence="2">
    <location>
        <begin position="6"/>
        <end position="24"/>
    </location>
</feature>
<protein>
    <submittedName>
        <fullName evidence="4">Substrate-binding domain-containing protein</fullName>
    </submittedName>
</protein>
<organism evidence="4 5">
    <name type="scientific">Streptomyces gossypii</name>
    <dbReference type="NCBI Taxonomy" id="2883101"/>
    <lineage>
        <taxon>Bacteria</taxon>
        <taxon>Bacillati</taxon>
        <taxon>Actinomycetota</taxon>
        <taxon>Actinomycetes</taxon>
        <taxon>Kitasatosporales</taxon>
        <taxon>Streptomycetaceae</taxon>
        <taxon>Streptomyces</taxon>
    </lineage>
</organism>
<name>A0ABT2JR82_9ACTN</name>
<evidence type="ECO:0000256" key="1">
    <source>
        <dbReference type="ARBA" id="ARBA00022729"/>
    </source>
</evidence>
<dbReference type="RefSeq" id="WP_260217698.1">
    <property type="nucleotide sequence ID" value="NZ_JAJAGO010000004.1"/>
</dbReference>
<dbReference type="InterPro" id="IPR050811">
    <property type="entry name" value="Phosphate_ABC_transporter"/>
</dbReference>
<keyword evidence="2" id="KW-0472">Membrane</keyword>
<keyword evidence="2" id="KW-1133">Transmembrane helix</keyword>
<dbReference type="SUPFAM" id="SSF53850">
    <property type="entry name" value="Periplasmic binding protein-like II"/>
    <property type="match status" value="1"/>
</dbReference>
<reference evidence="4 5" key="1">
    <citation type="submission" date="2021-10" db="EMBL/GenBank/DDBJ databases">
        <title>Streptomyces gossypii sp. nov., isolated from soil collected from cotton field.</title>
        <authorList>
            <person name="Ge X."/>
            <person name="Chen X."/>
            <person name="Liu W."/>
        </authorList>
    </citation>
    <scope>NUCLEOTIDE SEQUENCE [LARGE SCALE GENOMIC DNA]</scope>
    <source>
        <strain evidence="4 5">N2-109</strain>
    </source>
</reference>
<dbReference type="Pfam" id="PF12849">
    <property type="entry name" value="PBP_like_2"/>
    <property type="match status" value="1"/>
</dbReference>
<proteinExistence type="predicted"/>
<feature type="domain" description="PBP" evidence="3">
    <location>
        <begin position="213"/>
        <end position="467"/>
    </location>
</feature>
<evidence type="ECO:0000313" key="4">
    <source>
        <dbReference type="EMBL" id="MCT2590400.1"/>
    </source>
</evidence>
<keyword evidence="1" id="KW-0732">Signal</keyword>
<evidence type="ECO:0000256" key="2">
    <source>
        <dbReference type="SAM" id="Phobius"/>
    </source>
</evidence>
<keyword evidence="5" id="KW-1185">Reference proteome</keyword>
<evidence type="ECO:0000313" key="5">
    <source>
        <dbReference type="Proteomes" id="UP001156389"/>
    </source>
</evidence>
<sequence length="492" mass="52228">MEWLNAENILGTAGVVVTVAVLAYERLIPGLKRLGYRVQMDTAIGGDTQNGQTDVRIGLFGEAPEMSEASLVLLRIENDGLKGIGQNSYETDGLTVTFAGRTVIGVAVTEPNPDDLVDSLTADLGLRHEGNKIYIPKVPLNKGHHFKLLVLLNGSGVGGKVTLGGIINEGSIKRNRQQRRPSNLLLGVVVFLVLLVGAQQSLLWWNQNQAPIGCAEGRLTITGSTALQPAMEEIGAAYESDCPDATVDVAAQGSKEGLQLLDAEGRKAQRANGGAPPMVAVSDGRANGYPQLKENPVGVAVFAMVVNEGVGVREISLKNLRKLYSGEIRNWRELGGRDVPVRLVSRSSGSGTRSIFQENVLKSFESGVSSQDCVRQDDPAAKVLRCERSSTPVVLSTVGQTEGAIGYGERQAAAQSDGVTLLRLDGQAADSETVRDGTYPFRAAEYAYTYGSPPADSLASEFLGYLADGAAQNILRTHGHLSCAGLQSAQLC</sequence>
<gene>
    <name evidence="4" type="ORF">LHJ74_10825</name>
</gene>
<dbReference type="Gene3D" id="3.40.190.10">
    <property type="entry name" value="Periplasmic binding protein-like II"/>
    <property type="match status" value="2"/>
</dbReference>
<dbReference type="PANTHER" id="PTHR30570">
    <property type="entry name" value="PERIPLASMIC PHOSPHATE BINDING COMPONENT OF PHOSPHATE ABC TRANSPORTER"/>
    <property type="match status" value="1"/>
</dbReference>
<dbReference type="Proteomes" id="UP001156389">
    <property type="component" value="Unassembled WGS sequence"/>
</dbReference>
<dbReference type="PANTHER" id="PTHR30570:SF1">
    <property type="entry name" value="PHOSPHATE-BINDING PROTEIN PSTS"/>
    <property type="match status" value="1"/>
</dbReference>
<accession>A0ABT2JR82</accession>
<evidence type="ECO:0000259" key="3">
    <source>
        <dbReference type="Pfam" id="PF12849"/>
    </source>
</evidence>
<feature type="transmembrane region" description="Helical" evidence="2">
    <location>
        <begin position="184"/>
        <end position="205"/>
    </location>
</feature>
<keyword evidence="2" id="KW-0812">Transmembrane</keyword>